<dbReference type="Proteomes" id="UP000683000">
    <property type="component" value="Unassembled WGS sequence"/>
</dbReference>
<evidence type="ECO:0000313" key="1">
    <source>
        <dbReference type="EMBL" id="KAG6377942.1"/>
    </source>
</evidence>
<gene>
    <name evidence="1" type="ORF">JVT61DRAFT_14735</name>
</gene>
<comment type="caution">
    <text evidence="1">The sequence shown here is derived from an EMBL/GenBank/DDBJ whole genome shotgun (WGS) entry which is preliminary data.</text>
</comment>
<accession>A0A8I2YV36</accession>
<sequence length="220" mass="24526">MRLTWNQGTRVKATVAFLRQQLLTALKDTVLIVCYQPDARDATQLELVGHAFATAWDFEFGRIGWVTQLVVNVDFRNRYIATSLLQMLKQSSPFLGIMAIGLVSSHPAACHALAKYASTAIQSIDTLFYRDIVDSILKASPVKYLRDAKLRGSLFEENCTSGAVSSVYTNFYVDHAEPLDALSVYQRRQQWVLGELLDGHEFITVLPTRGSTSPVQHGDA</sequence>
<evidence type="ECO:0000313" key="2">
    <source>
        <dbReference type="Proteomes" id="UP000683000"/>
    </source>
</evidence>
<name>A0A8I2YV36_9AGAM</name>
<protein>
    <recommendedName>
        <fullName evidence="3">N-acetyltransferase domain-containing protein</fullName>
    </recommendedName>
</protein>
<organism evidence="1 2">
    <name type="scientific">Boletus reticuloceps</name>
    <dbReference type="NCBI Taxonomy" id="495285"/>
    <lineage>
        <taxon>Eukaryota</taxon>
        <taxon>Fungi</taxon>
        <taxon>Dikarya</taxon>
        <taxon>Basidiomycota</taxon>
        <taxon>Agaricomycotina</taxon>
        <taxon>Agaricomycetes</taxon>
        <taxon>Agaricomycetidae</taxon>
        <taxon>Boletales</taxon>
        <taxon>Boletineae</taxon>
        <taxon>Boletaceae</taxon>
        <taxon>Boletoideae</taxon>
        <taxon>Boletus</taxon>
    </lineage>
</organism>
<proteinExistence type="predicted"/>
<evidence type="ECO:0008006" key="3">
    <source>
        <dbReference type="Google" id="ProtNLM"/>
    </source>
</evidence>
<keyword evidence="2" id="KW-1185">Reference proteome</keyword>
<dbReference type="OrthoDB" id="2019666at2759"/>
<dbReference type="EMBL" id="JAGFBS010000008">
    <property type="protein sequence ID" value="KAG6377942.1"/>
    <property type="molecule type" value="Genomic_DNA"/>
</dbReference>
<reference evidence="1" key="1">
    <citation type="submission" date="2021-03" db="EMBL/GenBank/DDBJ databases">
        <title>Evolutionary innovations through gain and loss of genes in the ectomycorrhizal Boletales.</title>
        <authorList>
            <person name="Wu G."/>
            <person name="Miyauchi S."/>
            <person name="Morin E."/>
            <person name="Yang Z.-L."/>
            <person name="Xu J."/>
            <person name="Martin F.M."/>
        </authorList>
    </citation>
    <scope>NUCLEOTIDE SEQUENCE</scope>
    <source>
        <strain evidence="1">BR01</strain>
    </source>
</reference>
<dbReference type="AlphaFoldDB" id="A0A8I2YV36"/>